<dbReference type="Proteomes" id="UP000694395">
    <property type="component" value="Chromosome 13"/>
</dbReference>
<keyword evidence="3" id="KW-0677">Repeat</keyword>
<dbReference type="PANTHER" id="PTHR11653">
    <property type="entry name" value="PARVALBUMIN ALPHA"/>
    <property type="match status" value="1"/>
</dbReference>
<accession>A0A8C7TE21</accession>
<dbReference type="CDD" id="cd16254">
    <property type="entry name" value="EFh_parvalbumin_alpha"/>
    <property type="match status" value="1"/>
</dbReference>
<feature type="binding site" evidence="6">
    <location>
        <position position="96"/>
    </location>
    <ligand>
        <name>Ca(2+)</name>
        <dbReference type="ChEBI" id="CHEBI:29108"/>
        <label>1</label>
    </ligand>
</feature>
<name>A0A8C7TE21_ONCMY</name>
<evidence type="ECO:0000256" key="2">
    <source>
        <dbReference type="ARBA" id="ARBA00022723"/>
    </source>
</evidence>
<feature type="binding site" evidence="6">
    <location>
        <position position="129"/>
    </location>
    <ligand>
        <name>Ca(2+)</name>
        <dbReference type="ChEBI" id="CHEBI:29108"/>
        <label>1</label>
    </ligand>
</feature>
<keyword evidence="5" id="KW-0514">Muscle protein</keyword>
<feature type="binding site" evidence="6">
    <location>
        <position position="90"/>
    </location>
    <ligand>
        <name>Ca(2+)</name>
        <dbReference type="ChEBI" id="CHEBI:29108"/>
        <label>1</label>
    </ligand>
</feature>
<dbReference type="InterPro" id="IPR008080">
    <property type="entry name" value="Parvalbumin"/>
</dbReference>
<reference evidence="9" key="3">
    <citation type="submission" date="2025-09" db="UniProtKB">
        <authorList>
            <consortium name="Ensembl"/>
        </authorList>
    </citation>
    <scope>IDENTIFICATION</scope>
</reference>
<dbReference type="PROSITE" id="PS50222">
    <property type="entry name" value="EF_HAND_2"/>
    <property type="match status" value="2"/>
</dbReference>
<keyword evidence="10" id="KW-1185">Reference proteome</keyword>
<dbReference type="InterPro" id="IPR011992">
    <property type="entry name" value="EF-hand-dom_pair"/>
</dbReference>
<dbReference type="PROSITE" id="PS00018">
    <property type="entry name" value="EF_HAND_1"/>
    <property type="match status" value="2"/>
</dbReference>
<feature type="binding site" evidence="6">
    <location>
        <position position="94"/>
    </location>
    <ligand>
        <name>Ca(2+)</name>
        <dbReference type="ChEBI" id="CHEBI:29108"/>
        <label>1</label>
    </ligand>
</feature>
<dbReference type="Pfam" id="PF13499">
    <property type="entry name" value="EF-hand_7"/>
    <property type="match status" value="1"/>
</dbReference>
<evidence type="ECO:0000256" key="3">
    <source>
        <dbReference type="ARBA" id="ARBA00022737"/>
    </source>
</evidence>
<reference evidence="9" key="1">
    <citation type="submission" date="2020-07" db="EMBL/GenBank/DDBJ databases">
        <title>A long reads based de novo assembly of the rainbow trout Arlee double haploid line genome.</title>
        <authorList>
            <person name="Gao G."/>
            <person name="Palti Y."/>
        </authorList>
    </citation>
    <scope>NUCLEOTIDE SEQUENCE [LARGE SCALE GENOMIC DNA]</scope>
</reference>
<dbReference type="GO" id="GO:0005737">
    <property type="term" value="C:cytoplasm"/>
    <property type="evidence" value="ECO:0007669"/>
    <property type="project" value="TreeGrafter"/>
</dbReference>
<dbReference type="FunFam" id="1.10.238.10:FF:000060">
    <property type="entry name" value="Parvalbumin, thymic"/>
    <property type="match status" value="1"/>
</dbReference>
<dbReference type="SMART" id="SM00054">
    <property type="entry name" value="EFh"/>
    <property type="match status" value="2"/>
</dbReference>
<feature type="binding site" evidence="6">
    <location>
        <position position="101"/>
    </location>
    <ligand>
        <name>Ca(2+)</name>
        <dbReference type="ChEBI" id="CHEBI:29108"/>
        <label>1</label>
    </ligand>
</feature>
<feature type="binding site" evidence="6">
    <location>
        <position position="140"/>
    </location>
    <ligand>
        <name>Ca(2+)</name>
        <dbReference type="ChEBI" id="CHEBI:29108"/>
        <label>1</label>
    </ligand>
</feature>
<keyword evidence="4 6" id="KW-0106">Calcium</keyword>
<dbReference type="PRINTS" id="PR01697">
    <property type="entry name" value="PARVALBUMIN"/>
</dbReference>
<sequence>MRISLSVPFALMFNFVPPFSSHPSIPPSPLFPDIPAAEMAMNSILNAADIKKALEAFAAADSFDHKKFFEMVGLKAKSAEDVKKAFLVLDADASGFIEEEELKFVLKGFASDGRDLTDKETKAFLNEADKDGDGMIGIDEFVALVHE</sequence>
<feature type="domain" description="EF-hand" evidence="8">
    <location>
        <begin position="77"/>
        <end position="112"/>
    </location>
</feature>
<dbReference type="GO" id="GO:0005509">
    <property type="term" value="F:calcium ion binding"/>
    <property type="evidence" value="ECO:0007669"/>
    <property type="project" value="UniProtKB-UniRule"/>
</dbReference>
<proteinExistence type="inferred from homology"/>
<evidence type="ECO:0000256" key="7">
    <source>
        <dbReference type="RuleBase" id="RU368048"/>
    </source>
</evidence>
<reference evidence="9" key="2">
    <citation type="submission" date="2025-08" db="UniProtKB">
        <authorList>
            <consortium name="Ensembl"/>
        </authorList>
    </citation>
    <scope>IDENTIFICATION</scope>
</reference>
<keyword evidence="2 6" id="KW-0479">Metal-binding</keyword>
<evidence type="ECO:0000259" key="8">
    <source>
        <dbReference type="PROSITE" id="PS50222"/>
    </source>
</evidence>
<protein>
    <recommendedName>
        <fullName evidence="7">Parvalbumin</fullName>
    </recommendedName>
</protein>
<comment type="function">
    <text evidence="7">In muscle, parvalbumin is thought to be involved in relaxation after contraction. It binds two calcium ions.</text>
</comment>
<dbReference type="Ensembl" id="ENSOMYT00000084741.2">
    <property type="protein sequence ID" value="ENSOMYP00000077836.2"/>
    <property type="gene ID" value="ENSOMYG00000035985.2"/>
</dbReference>
<evidence type="ECO:0000313" key="10">
    <source>
        <dbReference type="Proteomes" id="UP000694395"/>
    </source>
</evidence>
<feature type="domain" description="EF-hand" evidence="8">
    <location>
        <begin position="116"/>
        <end position="147"/>
    </location>
</feature>
<feature type="binding site" evidence="6">
    <location>
        <position position="131"/>
    </location>
    <ligand>
        <name>Ca(2+)</name>
        <dbReference type="ChEBI" id="CHEBI:29108"/>
        <label>1</label>
    </ligand>
</feature>
<dbReference type="PANTHER" id="PTHR11653:SF2">
    <property type="entry name" value="PARVALBUMIN ALPHA"/>
    <property type="match status" value="1"/>
</dbReference>
<evidence type="ECO:0000256" key="4">
    <source>
        <dbReference type="ARBA" id="ARBA00022837"/>
    </source>
</evidence>
<feature type="binding site" evidence="6">
    <location>
        <position position="133"/>
    </location>
    <ligand>
        <name>Ca(2+)</name>
        <dbReference type="ChEBI" id="CHEBI:29108"/>
        <label>1</label>
    </ligand>
</feature>
<dbReference type="InterPro" id="IPR018247">
    <property type="entry name" value="EF_Hand_1_Ca_BS"/>
</dbReference>
<evidence type="ECO:0000256" key="5">
    <source>
        <dbReference type="ARBA" id="ARBA00023179"/>
    </source>
</evidence>
<evidence type="ECO:0000256" key="6">
    <source>
        <dbReference type="PIRSR" id="PIRSR608080-1"/>
    </source>
</evidence>
<dbReference type="Gene3D" id="1.10.238.10">
    <property type="entry name" value="EF-hand"/>
    <property type="match status" value="1"/>
</dbReference>
<dbReference type="InterPro" id="IPR002048">
    <property type="entry name" value="EF_hand_dom"/>
</dbReference>
<evidence type="ECO:0000313" key="9">
    <source>
        <dbReference type="Ensembl" id="ENSOMYP00000077836.2"/>
    </source>
</evidence>
<dbReference type="AlphaFoldDB" id="A0A8C7TE21"/>
<comment type="similarity">
    <text evidence="1 7">Belongs to the parvalbumin family.</text>
</comment>
<evidence type="ECO:0000256" key="1">
    <source>
        <dbReference type="ARBA" id="ARBA00009753"/>
    </source>
</evidence>
<feature type="binding site" evidence="6">
    <location>
        <position position="92"/>
    </location>
    <ligand>
        <name>Ca(2+)</name>
        <dbReference type="ChEBI" id="CHEBI:29108"/>
        <label>1</label>
    </ligand>
</feature>
<organism evidence="9 10">
    <name type="scientific">Oncorhynchus mykiss</name>
    <name type="common">Rainbow trout</name>
    <name type="synonym">Salmo gairdneri</name>
    <dbReference type="NCBI Taxonomy" id="8022"/>
    <lineage>
        <taxon>Eukaryota</taxon>
        <taxon>Metazoa</taxon>
        <taxon>Chordata</taxon>
        <taxon>Craniata</taxon>
        <taxon>Vertebrata</taxon>
        <taxon>Euteleostomi</taxon>
        <taxon>Actinopterygii</taxon>
        <taxon>Neopterygii</taxon>
        <taxon>Teleostei</taxon>
        <taxon>Protacanthopterygii</taxon>
        <taxon>Salmoniformes</taxon>
        <taxon>Salmonidae</taxon>
        <taxon>Salmoninae</taxon>
        <taxon>Oncorhynchus</taxon>
    </lineage>
</organism>
<dbReference type="SUPFAM" id="SSF47473">
    <property type="entry name" value="EF-hand"/>
    <property type="match status" value="1"/>
</dbReference>
<dbReference type="GeneTree" id="ENSGT00940000159653"/>